<feature type="domain" description="Amidohydrolase-related" evidence="2">
    <location>
        <begin position="99"/>
        <end position="447"/>
    </location>
</feature>
<dbReference type="InterPro" id="IPR006680">
    <property type="entry name" value="Amidohydro-rel"/>
</dbReference>
<keyword evidence="4" id="KW-1185">Reference proteome</keyword>
<dbReference type="Gene3D" id="2.30.40.10">
    <property type="entry name" value="Urease, subunit C, domain 1"/>
    <property type="match status" value="1"/>
</dbReference>
<feature type="chain" id="PRO_5046410027" evidence="1">
    <location>
        <begin position="24"/>
        <end position="462"/>
    </location>
</feature>
<name>A0ABZ2LZJ8_9BACT</name>
<dbReference type="Gene3D" id="1.20.58.520">
    <property type="entry name" value="Amidohydrolase"/>
    <property type="match status" value="1"/>
</dbReference>
<dbReference type="Gene3D" id="3.40.50.10910">
    <property type="entry name" value="Amidohydrolase"/>
    <property type="match status" value="1"/>
</dbReference>
<dbReference type="InterPro" id="IPR011059">
    <property type="entry name" value="Metal-dep_hydrolase_composite"/>
</dbReference>
<dbReference type="Pfam" id="PF01979">
    <property type="entry name" value="Amidohydro_1"/>
    <property type="match status" value="1"/>
</dbReference>
<dbReference type="RefSeq" id="WP_394825771.1">
    <property type="nucleotide sequence ID" value="NZ_CP089984.1"/>
</dbReference>
<reference evidence="3 4" key="1">
    <citation type="submission" date="2021-12" db="EMBL/GenBank/DDBJ databases">
        <title>Discovery of the Pendulisporaceae a myxobacterial family with distinct sporulation behavior and unique specialized metabolism.</title>
        <authorList>
            <person name="Garcia R."/>
            <person name="Popoff A."/>
            <person name="Bader C.D."/>
            <person name="Loehr J."/>
            <person name="Walesch S."/>
            <person name="Walt C."/>
            <person name="Boldt J."/>
            <person name="Bunk B."/>
            <person name="Haeckl F.J.F.P.J."/>
            <person name="Gunesch A.P."/>
            <person name="Birkelbach J."/>
            <person name="Nuebel U."/>
            <person name="Pietschmann T."/>
            <person name="Bach T."/>
            <person name="Mueller R."/>
        </authorList>
    </citation>
    <scope>NUCLEOTIDE SEQUENCE [LARGE SCALE GENOMIC DNA]</scope>
    <source>
        <strain evidence="3 4">MSr11954</strain>
    </source>
</reference>
<dbReference type="SUPFAM" id="SSF51338">
    <property type="entry name" value="Composite domain of metallo-dependent hydrolases"/>
    <property type="match status" value="1"/>
</dbReference>
<evidence type="ECO:0000313" key="3">
    <source>
        <dbReference type="EMBL" id="WXB16142.1"/>
    </source>
</evidence>
<dbReference type="EMBL" id="CP089984">
    <property type="protein sequence ID" value="WXB16142.1"/>
    <property type="molecule type" value="Genomic_DNA"/>
</dbReference>
<evidence type="ECO:0000259" key="2">
    <source>
        <dbReference type="Pfam" id="PF01979"/>
    </source>
</evidence>
<dbReference type="PANTHER" id="PTHR43135">
    <property type="entry name" value="ALPHA-D-RIBOSE 1-METHYLPHOSPHONATE 5-TRIPHOSPHATE DIPHOSPHATASE"/>
    <property type="match status" value="1"/>
</dbReference>
<dbReference type="SUPFAM" id="SSF51556">
    <property type="entry name" value="Metallo-dependent hydrolases"/>
    <property type="match status" value="1"/>
</dbReference>
<dbReference type="PANTHER" id="PTHR43135:SF3">
    <property type="entry name" value="ALPHA-D-RIBOSE 1-METHYLPHOSPHONATE 5-TRIPHOSPHATE DIPHOSPHATASE"/>
    <property type="match status" value="1"/>
</dbReference>
<evidence type="ECO:0000256" key="1">
    <source>
        <dbReference type="SAM" id="SignalP"/>
    </source>
</evidence>
<sequence>MPTRFYDATLQGLLLPIVMMLGAAPACHEAAAPAAPAVAKAAARHALAITHVTLIDPTSGARPNMTIVIDGARIADVGPSNELAIPEGATVLEGSNRFAVPGFLDAHVHVSQIGVDAIRLLVANGVTSVRDMGSAFAEITRWRELRSSGGLAPRVFSPGPKIDGRGEEWDDSWVLSSPDDVRHGVARLKAIGVDFIKVHSGLSRAQYDALADESRKQGLSFAGHLGKEYPALTAVARGQRTIEHGNDMVPCDQRVRERIRADPAHARFAFVCAPESDAEAILPAMARAGVWFTPTLVSWRGHTLKREAVARLDGVHYVPAVLERRWAEPEPPLDAMELELHAALGPLAAKAHRADVHLLVGSDVGDPYVVPGFALHDEMQLFVEAGIPPLVAIRSATLEPARALGVAHALGSIERGKAADVVLLGADPLADIRNTRRITAVVMNGRLLTATYLAALLDPLRH</sequence>
<dbReference type="InterPro" id="IPR051781">
    <property type="entry name" value="Metallo-dep_Hydrolase"/>
</dbReference>
<gene>
    <name evidence="3" type="ORF">LZC94_02455</name>
</gene>
<proteinExistence type="predicted"/>
<organism evidence="3 4">
    <name type="scientific">Pendulispora albinea</name>
    <dbReference type="NCBI Taxonomy" id="2741071"/>
    <lineage>
        <taxon>Bacteria</taxon>
        <taxon>Pseudomonadati</taxon>
        <taxon>Myxococcota</taxon>
        <taxon>Myxococcia</taxon>
        <taxon>Myxococcales</taxon>
        <taxon>Sorangiineae</taxon>
        <taxon>Pendulisporaceae</taxon>
        <taxon>Pendulispora</taxon>
    </lineage>
</organism>
<feature type="signal peptide" evidence="1">
    <location>
        <begin position="1"/>
        <end position="23"/>
    </location>
</feature>
<dbReference type="Gene3D" id="3.30.110.90">
    <property type="entry name" value="Amidohydrolase"/>
    <property type="match status" value="1"/>
</dbReference>
<keyword evidence="1" id="KW-0732">Signal</keyword>
<evidence type="ECO:0000313" key="4">
    <source>
        <dbReference type="Proteomes" id="UP001370348"/>
    </source>
</evidence>
<accession>A0ABZ2LZJ8</accession>
<protein>
    <submittedName>
        <fullName evidence="3">Amidohydrolase family protein</fullName>
    </submittedName>
</protein>
<dbReference type="InterPro" id="IPR032466">
    <property type="entry name" value="Metal_Hydrolase"/>
</dbReference>
<dbReference type="Proteomes" id="UP001370348">
    <property type="component" value="Chromosome"/>
</dbReference>